<dbReference type="Gene3D" id="3.40.50.720">
    <property type="entry name" value="NAD(P)-binding Rossmann-like Domain"/>
    <property type="match status" value="2"/>
</dbReference>
<evidence type="ECO:0000313" key="6">
    <source>
        <dbReference type="Proteomes" id="UP000317648"/>
    </source>
</evidence>
<dbReference type="SUPFAM" id="SSF52283">
    <property type="entry name" value="Formate/glycerate dehydrogenase catalytic domain-like"/>
    <property type="match status" value="1"/>
</dbReference>
<evidence type="ECO:0000256" key="3">
    <source>
        <dbReference type="ARBA" id="ARBA00023027"/>
    </source>
</evidence>
<dbReference type="FunFam" id="3.40.50.720:FF:000203">
    <property type="entry name" value="D-3-phosphoglycerate dehydrogenase (SerA)"/>
    <property type="match status" value="1"/>
</dbReference>
<dbReference type="Proteomes" id="UP000317648">
    <property type="component" value="Chromosome"/>
</dbReference>
<dbReference type="PANTHER" id="PTHR42789">
    <property type="entry name" value="D-ISOMER SPECIFIC 2-HYDROXYACID DEHYDROGENASE FAMILY PROTEIN (AFU_ORTHOLOGUE AFUA_6G10090)"/>
    <property type="match status" value="1"/>
</dbReference>
<dbReference type="AlphaFoldDB" id="A0A518E0K0"/>
<dbReference type="SUPFAM" id="SSF51735">
    <property type="entry name" value="NAD(P)-binding Rossmann-fold domains"/>
    <property type="match status" value="1"/>
</dbReference>
<dbReference type="GO" id="GO:0004617">
    <property type="term" value="F:phosphoglycerate dehydrogenase activity"/>
    <property type="evidence" value="ECO:0007669"/>
    <property type="project" value="UniProtKB-EC"/>
</dbReference>
<dbReference type="InterPro" id="IPR050857">
    <property type="entry name" value="D-2-hydroxyacid_DH"/>
</dbReference>
<accession>A0A518E0K0</accession>
<gene>
    <name evidence="5" type="primary">serA_3</name>
    <name evidence="5" type="ORF">Pla8534_54680</name>
</gene>
<protein>
    <submittedName>
        <fullName evidence="5">D-3-phosphoglycerate dehydrogenase</fullName>
        <ecNumber evidence="5">1.1.1.95</ecNumber>
    </submittedName>
</protein>
<sequence length="327" mass="35070">MPRVLVTPTMLLRKPGAYSEILEQGGFEVVYPPEGADTQKAEVIGPLVQTVDAVLASTEPLRGETLASSTLRAIARMGVGYDSVDIRQATELGIAVTITPGVLEDSVAEHTMAMLLALTRDIVKRDREVREGVWPRLGLPRLAGKTFGIIGLGRIGRAVAERALGFQMKVIAFDPFADPAFAATQGIEMLSLEDLLASSDVVSLHAASTPETRDLINATTLGQIKQGAILVNTSRGDLVDEDALCDALRNGKLWGAALDVFKKEPLPLDSELLTFPNVLLCTHMGGLDLASEVAGSSLAAQCIVDLYQNKPPLNCMVNRQIADGWKW</sequence>
<feature type="domain" description="D-isomer specific 2-hydroxyacid dehydrogenase NAD-binding" evidence="4">
    <location>
        <begin position="112"/>
        <end position="285"/>
    </location>
</feature>
<dbReference type="EMBL" id="CP036433">
    <property type="protein sequence ID" value="QDU97618.1"/>
    <property type="molecule type" value="Genomic_DNA"/>
</dbReference>
<evidence type="ECO:0000256" key="2">
    <source>
        <dbReference type="ARBA" id="ARBA00023002"/>
    </source>
</evidence>
<dbReference type="InterPro" id="IPR036291">
    <property type="entry name" value="NAD(P)-bd_dom_sf"/>
</dbReference>
<dbReference type="GO" id="GO:0051287">
    <property type="term" value="F:NAD binding"/>
    <property type="evidence" value="ECO:0007669"/>
    <property type="project" value="InterPro"/>
</dbReference>
<name>A0A518E0K0_9BACT</name>
<dbReference type="PANTHER" id="PTHR42789:SF1">
    <property type="entry name" value="D-ISOMER SPECIFIC 2-HYDROXYACID DEHYDROGENASE FAMILY PROTEIN (AFU_ORTHOLOGUE AFUA_6G10090)"/>
    <property type="match status" value="1"/>
</dbReference>
<evidence type="ECO:0000259" key="4">
    <source>
        <dbReference type="Pfam" id="PF02826"/>
    </source>
</evidence>
<dbReference type="RefSeq" id="WP_145056382.1">
    <property type="nucleotide sequence ID" value="NZ_CP036433.1"/>
</dbReference>
<keyword evidence="3" id="KW-0520">NAD</keyword>
<dbReference type="CDD" id="cd12172">
    <property type="entry name" value="PGDH_like_2"/>
    <property type="match status" value="1"/>
</dbReference>
<organism evidence="5 6">
    <name type="scientific">Lignipirellula cremea</name>
    <dbReference type="NCBI Taxonomy" id="2528010"/>
    <lineage>
        <taxon>Bacteria</taxon>
        <taxon>Pseudomonadati</taxon>
        <taxon>Planctomycetota</taxon>
        <taxon>Planctomycetia</taxon>
        <taxon>Pirellulales</taxon>
        <taxon>Pirellulaceae</taxon>
        <taxon>Lignipirellula</taxon>
    </lineage>
</organism>
<evidence type="ECO:0000313" key="5">
    <source>
        <dbReference type="EMBL" id="QDU97618.1"/>
    </source>
</evidence>
<keyword evidence="2 5" id="KW-0560">Oxidoreductase</keyword>
<dbReference type="EC" id="1.1.1.95" evidence="5"/>
<evidence type="ECO:0000256" key="1">
    <source>
        <dbReference type="ARBA" id="ARBA00005854"/>
    </source>
</evidence>
<dbReference type="InterPro" id="IPR006140">
    <property type="entry name" value="D-isomer_DH_NAD-bd"/>
</dbReference>
<dbReference type="OrthoDB" id="277029at2"/>
<proteinExistence type="inferred from homology"/>
<dbReference type="KEGG" id="lcre:Pla8534_54680"/>
<dbReference type="Pfam" id="PF02826">
    <property type="entry name" value="2-Hacid_dh_C"/>
    <property type="match status" value="1"/>
</dbReference>
<comment type="similarity">
    <text evidence="1">Belongs to the D-isomer specific 2-hydroxyacid dehydrogenase family.</text>
</comment>
<reference evidence="5 6" key="1">
    <citation type="submission" date="2019-02" db="EMBL/GenBank/DDBJ databases">
        <title>Deep-cultivation of Planctomycetes and their phenomic and genomic characterization uncovers novel biology.</title>
        <authorList>
            <person name="Wiegand S."/>
            <person name="Jogler M."/>
            <person name="Boedeker C."/>
            <person name="Pinto D."/>
            <person name="Vollmers J."/>
            <person name="Rivas-Marin E."/>
            <person name="Kohn T."/>
            <person name="Peeters S.H."/>
            <person name="Heuer A."/>
            <person name="Rast P."/>
            <person name="Oberbeckmann S."/>
            <person name="Bunk B."/>
            <person name="Jeske O."/>
            <person name="Meyerdierks A."/>
            <person name="Storesund J.E."/>
            <person name="Kallscheuer N."/>
            <person name="Luecker S."/>
            <person name="Lage O.M."/>
            <person name="Pohl T."/>
            <person name="Merkel B.J."/>
            <person name="Hornburger P."/>
            <person name="Mueller R.-W."/>
            <person name="Bruemmer F."/>
            <person name="Labrenz M."/>
            <person name="Spormann A.M."/>
            <person name="Op den Camp H."/>
            <person name="Overmann J."/>
            <person name="Amann R."/>
            <person name="Jetten M.S.M."/>
            <person name="Mascher T."/>
            <person name="Medema M.H."/>
            <person name="Devos D.P."/>
            <person name="Kaster A.-K."/>
            <person name="Ovreas L."/>
            <person name="Rohde M."/>
            <person name="Galperin M.Y."/>
            <person name="Jogler C."/>
        </authorList>
    </citation>
    <scope>NUCLEOTIDE SEQUENCE [LARGE SCALE GENOMIC DNA]</scope>
    <source>
        <strain evidence="5 6">Pla85_3_4</strain>
    </source>
</reference>
<keyword evidence="6" id="KW-1185">Reference proteome</keyword>